<accession>D7FN26</accession>
<dbReference type="Proteomes" id="UP000002630">
    <property type="component" value="Unassembled WGS sequence"/>
</dbReference>
<feature type="compositionally biased region" description="Gly residues" evidence="2">
    <location>
        <begin position="610"/>
        <end position="632"/>
    </location>
</feature>
<feature type="region of interest" description="Disordered" evidence="2">
    <location>
        <begin position="545"/>
        <end position="939"/>
    </location>
</feature>
<dbReference type="AlphaFoldDB" id="D7FN26"/>
<dbReference type="SMART" id="SM01347">
    <property type="entry name" value="Mre11_DNA_bind"/>
    <property type="match status" value="1"/>
</dbReference>
<dbReference type="InterPro" id="IPR007281">
    <property type="entry name" value="Mre11_DNA-bd"/>
</dbReference>
<dbReference type="CDD" id="cd00840">
    <property type="entry name" value="MPP_Mre11_N"/>
    <property type="match status" value="1"/>
</dbReference>
<feature type="compositionally biased region" description="Low complexity" evidence="2">
    <location>
        <begin position="724"/>
        <end position="769"/>
    </location>
</feature>
<dbReference type="GO" id="GO:0007095">
    <property type="term" value="P:mitotic G2 DNA damage checkpoint signaling"/>
    <property type="evidence" value="ECO:0007669"/>
    <property type="project" value="TreeGrafter"/>
</dbReference>
<evidence type="ECO:0000256" key="2">
    <source>
        <dbReference type="SAM" id="MobiDB-lite"/>
    </source>
</evidence>
<feature type="compositionally biased region" description="Acidic residues" evidence="2">
    <location>
        <begin position="647"/>
        <end position="660"/>
    </location>
</feature>
<dbReference type="OrthoDB" id="30417at2759"/>
<dbReference type="eggNOG" id="KOG2310">
    <property type="taxonomic scope" value="Eukaryota"/>
</dbReference>
<sequence length="939" mass="100254">MVATDSHLGRVYMERDPVRGKDSFAAFEEMLLLAKERKVDFVLLGGDLFHENKPSRRTLYQTMDILRRHCMGDEPVSFQIISEQAHNFKDRFGHVNYEDPYFSVGLPIFSIHGNHDDPTREGGVEALAALDLLHVANLVNYFGKSNKVDDVEVNPILIQKGLTKVALYGMGSMRDERLNRMWQQKKVRFLRPLEDDGGKDFFNVFVLHQNRDLGRGKKNCIHESMIPEWIDLVIWGHEHECQVLAFADPWLCVPGGGAEKGASCFQTQLEVEPMESLVGTFRISQPGSSVATSLCEGEAVPKNVGLLEIRGNDFRLQAVPLSQVRPFRMGEIVLSEVDGLDSKGANVDEAVGEALANQVEQMVEELRKEDEELALTPPEGQEYKIEKRDQVLVRLKVEHSDFPTLNNQRFGSQFMGKVANPSDLLLFYRRRNAGGGAAGDSALGGGKSSRSGGLSDPIRPDNLADIRVEDLVTENLENADKKLSLLVEPKLKMALEDYVYKQDAQAVPDMVKEALEGTQKALRKERSAGTAALIDDAVCKRNEKERGELEAERVRNAERAKAAAKRNAPSSGTGGGNSNNGRGSSNVPSDIDDDDDDMGMPPAPAAGGTSTRGGGGRSGGGGSSDQGGGGGGKGRRGAAATAAAVNADEEEEEDDEEEEMVGAVAKRRGAGGRGRSAASQAAAIDLADDSDKDDGDDDDDDFDQPRSKTSSNKRGSASSGGRGSRAAAPAAASTATSSRRRGAAAAGVAAQKPAAAGRRPSARGAGRARVSYREDDGDDSSELDEVAPRRRRGGGGTDSFNPVEIDDDDDEEFVGDDDGDEASEFEADEEEEAVGRGRGNKSKRKGGGGPPKRAARSSRAAPGTTSRGRKRPAAAAAASAGDSQVSEASSAVGGRGGAKKRRLPAWATASAGGSSRRGRDDDDDVEEVSSAISAWGSAR</sequence>
<feature type="region of interest" description="Disordered" evidence="2">
    <location>
        <begin position="436"/>
        <end position="460"/>
    </location>
</feature>
<feature type="compositionally biased region" description="Low complexity" evidence="2">
    <location>
        <begin position="675"/>
        <end position="685"/>
    </location>
</feature>
<dbReference type="STRING" id="2880.D7FN26"/>
<dbReference type="GO" id="GO:0000723">
    <property type="term" value="P:telomere maintenance"/>
    <property type="evidence" value="ECO:0007669"/>
    <property type="project" value="TreeGrafter"/>
</dbReference>
<dbReference type="PANTHER" id="PTHR10139">
    <property type="entry name" value="DOUBLE-STRAND BREAK REPAIR PROTEIN MRE11"/>
    <property type="match status" value="1"/>
</dbReference>
<dbReference type="Pfam" id="PF00149">
    <property type="entry name" value="Metallophos"/>
    <property type="match status" value="1"/>
</dbReference>
<dbReference type="GO" id="GO:0097552">
    <property type="term" value="P:mitochondrial double-strand break repair via homologous recombination"/>
    <property type="evidence" value="ECO:0007669"/>
    <property type="project" value="TreeGrafter"/>
</dbReference>
<dbReference type="GO" id="GO:0000724">
    <property type="term" value="P:double-strand break repair via homologous recombination"/>
    <property type="evidence" value="ECO:0007669"/>
    <property type="project" value="TreeGrafter"/>
</dbReference>
<feature type="compositionally biased region" description="Acidic residues" evidence="2">
    <location>
        <begin position="775"/>
        <end position="785"/>
    </location>
</feature>
<reference evidence="4 5" key="1">
    <citation type="journal article" date="2010" name="Nature">
        <title>The Ectocarpus genome and the independent evolution of multicellularity in brown algae.</title>
        <authorList>
            <person name="Cock J.M."/>
            <person name="Sterck L."/>
            <person name="Rouze P."/>
            <person name="Scornet D."/>
            <person name="Allen A.E."/>
            <person name="Amoutzias G."/>
            <person name="Anthouard V."/>
            <person name="Artiguenave F."/>
            <person name="Aury J.M."/>
            <person name="Badger J.H."/>
            <person name="Beszteri B."/>
            <person name="Billiau K."/>
            <person name="Bonnet E."/>
            <person name="Bothwell J.H."/>
            <person name="Bowler C."/>
            <person name="Boyen C."/>
            <person name="Brownlee C."/>
            <person name="Carrano C.J."/>
            <person name="Charrier B."/>
            <person name="Cho G.Y."/>
            <person name="Coelho S.M."/>
            <person name="Collen J."/>
            <person name="Corre E."/>
            <person name="Da Silva C."/>
            <person name="Delage L."/>
            <person name="Delaroque N."/>
            <person name="Dittami S.M."/>
            <person name="Doulbeau S."/>
            <person name="Elias M."/>
            <person name="Farnham G."/>
            <person name="Gachon C.M."/>
            <person name="Gschloessl B."/>
            <person name="Heesch S."/>
            <person name="Jabbari K."/>
            <person name="Jubin C."/>
            <person name="Kawai H."/>
            <person name="Kimura K."/>
            <person name="Kloareg B."/>
            <person name="Kupper F.C."/>
            <person name="Lang D."/>
            <person name="Le Bail A."/>
            <person name="Leblanc C."/>
            <person name="Lerouge P."/>
            <person name="Lohr M."/>
            <person name="Lopez P.J."/>
            <person name="Martens C."/>
            <person name="Maumus F."/>
            <person name="Michel G."/>
            <person name="Miranda-Saavedra D."/>
            <person name="Morales J."/>
            <person name="Moreau H."/>
            <person name="Motomura T."/>
            <person name="Nagasato C."/>
            <person name="Napoli C.A."/>
            <person name="Nelson D.R."/>
            <person name="Nyvall-Collen P."/>
            <person name="Peters A.F."/>
            <person name="Pommier C."/>
            <person name="Potin P."/>
            <person name="Poulain J."/>
            <person name="Quesneville H."/>
            <person name="Read B."/>
            <person name="Rensing S.A."/>
            <person name="Ritter A."/>
            <person name="Rousvoal S."/>
            <person name="Samanta M."/>
            <person name="Samson G."/>
            <person name="Schroeder D.C."/>
            <person name="Segurens B."/>
            <person name="Strittmatter M."/>
            <person name="Tonon T."/>
            <person name="Tregear J.W."/>
            <person name="Valentin K."/>
            <person name="von Dassow P."/>
            <person name="Yamagishi T."/>
            <person name="Van de Peer Y."/>
            <person name="Wincker P."/>
        </authorList>
    </citation>
    <scope>NUCLEOTIDE SEQUENCE [LARGE SCALE GENOMIC DNA]</scope>
    <source>
        <strain evidence="5">Ec32 / CCAP1310/4</strain>
    </source>
</reference>
<feature type="compositionally biased region" description="Low complexity" evidence="2">
    <location>
        <begin position="857"/>
        <end position="866"/>
    </location>
</feature>
<keyword evidence="5" id="KW-1185">Reference proteome</keyword>
<feature type="compositionally biased region" description="Low complexity" evidence="2">
    <location>
        <begin position="873"/>
        <end position="892"/>
    </location>
</feature>
<dbReference type="InterPro" id="IPR038487">
    <property type="entry name" value="Mre11_capping_dom"/>
</dbReference>
<dbReference type="GO" id="GO:0035861">
    <property type="term" value="C:site of double-strand break"/>
    <property type="evidence" value="ECO:0007669"/>
    <property type="project" value="TreeGrafter"/>
</dbReference>
<dbReference type="Gene3D" id="3.30.110.110">
    <property type="entry name" value="Mre11, capping domain"/>
    <property type="match status" value="1"/>
</dbReference>
<dbReference type="PANTHER" id="PTHR10139:SF1">
    <property type="entry name" value="DOUBLE-STRAND BREAK REPAIR PROTEIN MRE11"/>
    <property type="match status" value="1"/>
</dbReference>
<feature type="compositionally biased region" description="Gly residues" evidence="2">
    <location>
        <begin position="436"/>
        <end position="447"/>
    </location>
</feature>
<feature type="compositionally biased region" description="Low complexity" evidence="2">
    <location>
        <begin position="637"/>
        <end position="646"/>
    </location>
</feature>
<dbReference type="SUPFAM" id="SSF56300">
    <property type="entry name" value="Metallo-dependent phosphatases"/>
    <property type="match status" value="1"/>
</dbReference>
<dbReference type="Pfam" id="PF04152">
    <property type="entry name" value="Mre11_DNA_bind"/>
    <property type="match status" value="1"/>
</dbReference>
<dbReference type="Gene3D" id="3.60.21.10">
    <property type="match status" value="1"/>
</dbReference>
<feature type="compositionally biased region" description="Acidic residues" evidence="2">
    <location>
        <begin position="686"/>
        <end position="702"/>
    </location>
</feature>
<dbReference type="InterPro" id="IPR004843">
    <property type="entry name" value="Calcineurin-like_PHP"/>
</dbReference>
<dbReference type="InterPro" id="IPR029052">
    <property type="entry name" value="Metallo-depent_PP-like"/>
</dbReference>
<feature type="domain" description="Mre11 DNA-binding" evidence="3">
    <location>
        <begin position="314"/>
        <end position="498"/>
    </location>
</feature>
<evidence type="ECO:0000256" key="1">
    <source>
        <dbReference type="ARBA" id="ARBA00022801"/>
    </source>
</evidence>
<dbReference type="GO" id="GO:0030145">
    <property type="term" value="F:manganese ion binding"/>
    <property type="evidence" value="ECO:0007669"/>
    <property type="project" value="InterPro"/>
</dbReference>
<dbReference type="GO" id="GO:0006303">
    <property type="term" value="P:double-strand break repair via nonhomologous end joining"/>
    <property type="evidence" value="ECO:0007669"/>
    <property type="project" value="TreeGrafter"/>
</dbReference>
<feature type="compositionally biased region" description="Basic and acidic residues" evidence="2">
    <location>
        <begin position="545"/>
        <end position="561"/>
    </location>
</feature>
<organism evidence="4 5">
    <name type="scientific">Ectocarpus siliculosus</name>
    <name type="common">Brown alga</name>
    <name type="synonym">Conferva siliculosa</name>
    <dbReference type="NCBI Taxonomy" id="2880"/>
    <lineage>
        <taxon>Eukaryota</taxon>
        <taxon>Sar</taxon>
        <taxon>Stramenopiles</taxon>
        <taxon>Ochrophyta</taxon>
        <taxon>PX clade</taxon>
        <taxon>Phaeophyceae</taxon>
        <taxon>Ectocarpales</taxon>
        <taxon>Ectocarpaceae</taxon>
        <taxon>Ectocarpus</taxon>
    </lineage>
</organism>
<dbReference type="GO" id="GO:0042138">
    <property type="term" value="P:meiotic DNA double-strand break formation"/>
    <property type="evidence" value="ECO:0007669"/>
    <property type="project" value="TreeGrafter"/>
</dbReference>
<dbReference type="GO" id="GO:0000014">
    <property type="term" value="F:single-stranded DNA endodeoxyribonuclease activity"/>
    <property type="evidence" value="ECO:0007669"/>
    <property type="project" value="TreeGrafter"/>
</dbReference>
<dbReference type="EMBL" id="FN649760">
    <property type="protein sequence ID" value="CBJ30090.1"/>
    <property type="molecule type" value="Genomic_DNA"/>
</dbReference>
<evidence type="ECO:0000313" key="5">
    <source>
        <dbReference type="Proteomes" id="UP000002630"/>
    </source>
</evidence>
<feature type="compositionally biased region" description="Acidic residues" evidence="2">
    <location>
        <begin position="804"/>
        <end position="832"/>
    </location>
</feature>
<evidence type="ECO:0000259" key="3">
    <source>
        <dbReference type="SMART" id="SM01347"/>
    </source>
</evidence>
<feature type="compositionally biased region" description="Low complexity" evidence="2">
    <location>
        <begin position="707"/>
        <end position="717"/>
    </location>
</feature>
<name>D7FN26_ECTSI</name>
<protein>
    <submittedName>
        <fullName evidence="4">Meiotic recombination 11</fullName>
    </submittedName>
</protein>
<evidence type="ECO:0000313" key="4">
    <source>
        <dbReference type="EMBL" id="CBJ30090.1"/>
    </source>
</evidence>
<gene>
    <name evidence="4" type="primary">MRE11</name>
    <name evidence="4" type="ORF">Esi_0173_0041</name>
</gene>
<dbReference type="InterPro" id="IPR041796">
    <property type="entry name" value="Mre11_N"/>
</dbReference>
<dbReference type="GO" id="GO:0030870">
    <property type="term" value="C:Mre11 complex"/>
    <property type="evidence" value="ECO:0007669"/>
    <property type="project" value="TreeGrafter"/>
</dbReference>
<dbReference type="InParanoid" id="D7FN26"/>
<keyword evidence="1" id="KW-0378">Hydrolase</keyword>
<proteinExistence type="predicted"/>